<comment type="similarity">
    <text evidence="2 15">Belongs to the UPRTase family.</text>
</comment>
<gene>
    <name evidence="15 17" type="primary">upp</name>
    <name evidence="18" type="ORF">EDD19_13130</name>
    <name evidence="17" type="ORF">M3D93_12285</name>
</gene>
<keyword evidence="5 15" id="KW-0328">Glycosyltransferase</keyword>
<proteinExistence type="inferred from homology"/>
<dbReference type="GO" id="GO:0004845">
    <property type="term" value="F:uracil phosphoribosyltransferase activity"/>
    <property type="evidence" value="ECO:0007669"/>
    <property type="project" value="UniProtKB-UniRule"/>
</dbReference>
<dbReference type="GeneID" id="89529896"/>
<evidence type="ECO:0000256" key="11">
    <source>
        <dbReference type="ARBA" id="ARBA00052919"/>
    </source>
</evidence>
<organism evidence="18 19">
    <name type="scientific">Dietzia cinnamea</name>
    <dbReference type="NCBI Taxonomy" id="321318"/>
    <lineage>
        <taxon>Bacteria</taxon>
        <taxon>Bacillati</taxon>
        <taxon>Actinomycetota</taxon>
        <taxon>Actinomycetes</taxon>
        <taxon>Mycobacteriales</taxon>
        <taxon>Dietziaceae</taxon>
        <taxon>Dietzia</taxon>
    </lineage>
</organism>
<dbReference type="GO" id="GO:0044206">
    <property type="term" value="P:UMP salvage"/>
    <property type="evidence" value="ECO:0007669"/>
    <property type="project" value="UniProtKB-UniRule"/>
</dbReference>
<dbReference type="UniPathway" id="UPA00574">
    <property type="reaction ID" value="UER00636"/>
</dbReference>
<dbReference type="InterPro" id="IPR005765">
    <property type="entry name" value="UPRT"/>
</dbReference>
<dbReference type="EMBL" id="JALXTC010000063">
    <property type="protein sequence ID" value="MCT2118519.1"/>
    <property type="molecule type" value="Genomic_DNA"/>
</dbReference>
<dbReference type="Pfam" id="PF14681">
    <property type="entry name" value="UPRTase"/>
    <property type="match status" value="1"/>
</dbReference>
<dbReference type="SUPFAM" id="SSF53271">
    <property type="entry name" value="PRTase-like"/>
    <property type="match status" value="1"/>
</dbReference>
<dbReference type="Proteomes" id="UP001206890">
    <property type="component" value="Unassembled WGS sequence"/>
</dbReference>
<evidence type="ECO:0000256" key="13">
    <source>
        <dbReference type="ARBA" id="ARBA00072146"/>
    </source>
</evidence>
<evidence type="ECO:0000256" key="9">
    <source>
        <dbReference type="ARBA" id="ARBA00023134"/>
    </source>
</evidence>
<feature type="binding site" evidence="15">
    <location>
        <begin position="129"/>
        <end position="137"/>
    </location>
    <ligand>
        <name>5-phospho-alpha-D-ribose 1-diphosphate</name>
        <dbReference type="ChEBI" id="CHEBI:58017"/>
    </ligand>
</feature>
<evidence type="ECO:0000259" key="16">
    <source>
        <dbReference type="Pfam" id="PF14681"/>
    </source>
</evidence>
<dbReference type="NCBIfam" id="TIGR01091">
    <property type="entry name" value="upp"/>
    <property type="match status" value="1"/>
</dbReference>
<dbReference type="AlphaFoldDB" id="A0A177JK58"/>
<name>A0A177JK58_9ACTN</name>
<dbReference type="EC" id="2.4.2.9" evidence="3 15"/>
<keyword evidence="7 15" id="KW-0547">Nucleotide-binding</keyword>
<sequence>MDIIVVDHPLVGDRLRTLRDSATDTAGFRAAMDALGTMLCYEAFRSIPTKQVPVTTPIVETTGVAVDGVPLVVPVLRAGLGLLDPATRLLPGAQVGFIGLARDEESHEPVSYLCSLPEDLAGRHVVVLDPMLATGGSLVTTLETLAARGATGLTVVCVLCAPEGIEAVRESGLAATLVTATIDERLDENAFIVPGLGDAGDRLFGPR</sequence>
<feature type="binding site" evidence="15">
    <location>
        <position position="102"/>
    </location>
    <ligand>
        <name>5-phospho-alpha-D-ribose 1-diphosphate</name>
        <dbReference type="ChEBI" id="CHEBI:58017"/>
    </ligand>
</feature>
<keyword evidence="8 15" id="KW-0460">Magnesium</keyword>
<comment type="function">
    <text evidence="12 15">Catalyzes the conversion of uracil and 5-phospho-alpha-D-ribose 1-diphosphate (PRPP) to UMP and diphosphate.</text>
</comment>
<feature type="domain" description="Phosphoribosyltransferase" evidence="16">
    <location>
        <begin position="5"/>
        <end position="205"/>
    </location>
</feature>
<protein>
    <recommendedName>
        <fullName evidence="13 15">Uracil phosphoribosyltransferase</fullName>
        <ecNumber evidence="3 15">2.4.2.9</ecNumber>
    </recommendedName>
    <alternativeName>
        <fullName evidence="10 15">UMP pyrophosphorylase</fullName>
    </alternativeName>
    <alternativeName>
        <fullName evidence="14 15">UPRTase</fullName>
    </alternativeName>
</protein>
<dbReference type="CDD" id="cd06223">
    <property type="entry name" value="PRTases_typeI"/>
    <property type="match status" value="1"/>
</dbReference>
<evidence type="ECO:0000256" key="4">
    <source>
        <dbReference type="ARBA" id="ARBA00022533"/>
    </source>
</evidence>
<evidence type="ECO:0000256" key="10">
    <source>
        <dbReference type="ARBA" id="ARBA00031082"/>
    </source>
</evidence>
<evidence type="ECO:0000313" key="17">
    <source>
        <dbReference type="EMBL" id="MCT2118519.1"/>
    </source>
</evidence>
<feature type="binding site" evidence="15">
    <location>
        <position position="77"/>
    </location>
    <ligand>
        <name>5-phospho-alpha-D-ribose 1-diphosphate</name>
        <dbReference type="ChEBI" id="CHEBI:58017"/>
    </ligand>
</feature>
<feature type="binding site" evidence="15">
    <location>
        <begin position="197"/>
        <end position="199"/>
    </location>
    <ligand>
        <name>uracil</name>
        <dbReference type="ChEBI" id="CHEBI:17568"/>
    </ligand>
</feature>
<dbReference type="InterPro" id="IPR050054">
    <property type="entry name" value="UPRTase/APRTase"/>
</dbReference>
<dbReference type="FunFam" id="3.40.50.2020:FF:000003">
    <property type="entry name" value="Uracil phosphoribosyltransferase"/>
    <property type="match status" value="1"/>
</dbReference>
<feature type="binding site" evidence="15">
    <location>
        <position position="198"/>
    </location>
    <ligand>
        <name>5-phospho-alpha-D-ribose 1-diphosphate</name>
        <dbReference type="ChEBI" id="CHEBI:58017"/>
    </ligand>
</feature>
<dbReference type="RefSeq" id="WP_007628887.1">
    <property type="nucleotide sequence ID" value="NZ_CP143053.1"/>
</dbReference>
<evidence type="ECO:0000313" key="19">
    <source>
        <dbReference type="Proteomes" id="UP000295805"/>
    </source>
</evidence>
<evidence type="ECO:0000256" key="7">
    <source>
        <dbReference type="ARBA" id="ARBA00022741"/>
    </source>
</evidence>
<reference evidence="17" key="2">
    <citation type="submission" date="2022-04" db="EMBL/GenBank/DDBJ databases">
        <title>Human microbiome associated bacterial genomes.</title>
        <authorList>
            <person name="Sandstrom S."/>
            <person name="Salamzade R."/>
            <person name="Kalan L.R."/>
        </authorList>
    </citation>
    <scope>NUCLEOTIDE SEQUENCE</scope>
    <source>
        <strain evidence="17">P3-SID1762</strain>
    </source>
</reference>
<evidence type="ECO:0000256" key="14">
    <source>
        <dbReference type="ARBA" id="ARBA00079807"/>
    </source>
</evidence>
<feature type="binding site" evidence="15">
    <location>
        <position position="192"/>
    </location>
    <ligand>
        <name>uracil</name>
        <dbReference type="ChEBI" id="CHEBI:17568"/>
    </ligand>
</feature>
<reference evidence="18 19" key="1">
    <citation type="submission" date="2019-03" db="EMBL/GenBank/DDBJ databases">
        <title>Root nodule microbial communities of legume samples collected from USA, Mexico and Botswana.</title>
        <authorList>
            <person name="Hirsch A."/>
        </authorList>
    </citation>
    <scope>NUCLEOTIDE SEQUENCE [LARGE SCALE GENOMIC DNA]</scope>
    <source>
        <strain evidence="18 19">55</strain>
    </source>
</reference>
<dbReference type="OrthoDB" id="9781675at2"/>
<evidence type="ECO:0000256" key="1">
    <source>
        <dbReference type="ARBA" id="ARBA00005180"/>
    </source>
</evidence>
<dbReference type="EMBL" id="SMCX01000031">
    <property type="protein sequence ID" value="TCW20582.1"/>
    <property type="molecule type" value="Genomic_DNA"/>
</dbReference>
<comment type="catalytic activity">
    <reaction evidence="11 15">
        <text>UMP + diphosphate = 5-phospho-alpha-D-ribose 1-diphosphate + uracil</text>
        <dbReference type="Rhea" id="RHEA:13017"/>
        <dbReference type="ChEBI" id="CHEBI:17568"/>
        <dbReference type="ChEBI" id="CHEBI:33019"/>
        <dbReference type="ChEBI" id="CHEBI:57865"/>
        <dbReference type="ChEBI" id="CHEBI:58017"/>
        <dbReference type="EC" id="2.4.2.9"/>
    </reaction>
</comment>
<evidence type="ECO:0000256" key="15">
    <source>
        <dbReference type="HAMAP-Rule" id="MF_01218"/>
    </source>
</evidence>
<comment type="activity regulation">
    <text evidence="15">Allosterically activated by GTP.</text>
</comment>
<dbReference type="GO" id="GO:0000287">
    <property type="term" value="F:magnesium ion binding"/>
    <property type="evidence" value="ECO:0007669"/>
    <property type="project" value="UniProtKB-UniRule"/>
</dbReference>
<dbReference type="HAMAP" id="MF_01218_B">
    <property type="entry name" value="Upp_B"/>
    <property type="match status" value="1"/>
</dbReference>
<evidence type="ECO:0000256" key="5">
    <source>
        <dbReference type="ARBA" id="ARBA00022676"/>
    </source>
</evidence>
<dbReference type="GO" id="GO:0006223">
    <property type="term" value="P:uracil salvage"/>
    <property type="evidence" value="ECO:0007669"/>
    <property type="project" value="InterPro"/>
</dbReference>
<comment type="caution">
    <text evidence="18">The sequence shown here is derived from an EMBL/GenBank/DDBJ whole genome shotgun (WGS) entry which is preliminary data.</text>
</comment>
<dbReference type="PANTHER" id="PTHR32315:SF4">
    <property type="entry name" value="URACIL PHOSPHORIBOSYLTRANSFERASE, CHLOROPLASTIC"/>
    <property type="match status" value="1"/>
</dbReference>
<evidence type="ECO:0000256" key="12">
    <source>
        <dbReference type="ARBA" id="ARBA00056901"/>
    </source>
</evidence>
<keyword evidence="9 15" id="KW-0342">GTP-binding</keyword>
<accession>A0A177JK58</accession>
<dbReference type="InterPro" id="IPR000836">
    <property type="entry name" value="PRTase_dom"/>
</dbReference>
<dbReference type="Gene3D" id="3.40.50.2020">
    <property type="match status" value="1"/>
</dbReference>
<keyword evidence="4 15" id="KW-0021">Allosteric enzyme</keyword>
<evidence type="ECO:0000256" key="2">
    <source>
        <dbReference type="ARBA" id="ARBA00009516"/>
    </source>
</evidence>
<comment type="cofactor">
    <cofactor evidence="15">
        <name>Mg(2+)</name>
        <dbReference type="ChEBI" id="CHEBI:18420"/>
    </cofactor>
    <text evidence="15">Binds 1 Mg(2+) ion per subunit. The magnesium is bound as Mg-PRPP.</text>
</comment>
<evidence type="ECO:0000256" key="3">
    <source>
        <dbReference type="ARBA" id="ARBA00011894"/>
    </source>
</evidence>
<keyword evidence="6 15" id="KW-0808">Transferase</keyword>
<evidence type="ECO:0000313" key="18">
    <source>
        <dbReference type="EMBL" id="TCW20582.1"/>
    </source>
</evidence>
<evidence type="ECO:0000256" key="6">
    <source>
        <dbReference type="ARBA" id="ARBA00022679"/>
    </source>
</evidence>
<comment type="pathway">
    <text evidence="1 15">Pyrimidine metabolism; UMP biosynthesis via salvage pathway; UMP from uracil: step 1/1.</text>
</comment>
<dbReference type="GO" id="GO:0005525">
    <property type="term" value="F:GTP binding"/>
    <property type="evidence" value="ECO:0007669"/>
    <property type="project" value="UniProtKB-KW"/>
</dbReference>
<dbReference type="PANTHER" id="PTHR32315">
    <property type="entry name" value="ADENINE PHOSPHORIBOSYLTRANSFERASE"/>
    <property type="match status" value="1"/>
</dbReference>
<dbReference type="InterPro" id="IPR034332">
    <property type="entry name" value="Upp_B"/>
</dbReference>
<dbReference type="InterPro" id="IPR029057">
    <property type="entry name" value="PRTase-like"/>
</dbReference>
<dbReference type="Proteomes" id="UP000295805">
    <property type="component" value="Unassembled WGS sequence"/>
</dbReference>
<evidence type="ECO:0000256" key="8">
    <source>
        <dbReference type="ARBA" id="ARBA00022842"/>
    </source>
</evidence>
<dbReference type="NCBIfam" id="NF001097">
    <property type="entry name" value="PRK00129.1"/>
    <property type="match status" value="1"/>
</dbReference>
<dbReference type="GO" id="GO:0005737">
    <property type="term" value="C:cytoplasm"/>
    <property type="evidence" value="ECO:0007669"/>
    <property type="project" value="UniProtKB-ARBA"/>
</dbReference>